<dbReference type="SMART" id="SM00822">
    <property type="entry name" value="PKS_KR"/>
    <property type="match status" value="1"/>
</dbReference>
<evidence type="ECO:0000256" key="2">
    <source>
        <dbReference type="ARBA" id="ARBA00023002"/>
    </source>
</evidence>
<dbReference type="PROSITE" id="PS00061">
    <property type="entry name" value="ADH_SHORT"/>
    <property type="match status" value="1"/>
</dbReference>
<dbReference type="Pfam" id="PF13561">
    <property type="entry name" value="adh_short_C2"/>
    <property type="match status" value="1"/>
</dbReference>
<comment type="similarity">
    <text evidence="1">Belongs to the short-chain dehydrogenases/reductases (SDR) family.</text>
</comment>
<dbReference type="InterPro" id="IPR057326">
    <property type="entry name" value="KR_dom"/>
</dbReference>
<name>A0A3M3WQ78_PSEMA</name>
<dbReference type="Proteomes" id="UP000276587">
    <property type="component" value="Unassembled WGS sequence"/>
</dbReference>
<dbReference type="PANTHER" id="PTHR43639:SF1">
    <property type="entry name" value="SHORT-CHAIN DEHYDROGENASE_REDUCTASE FAMILY PROTEIN"/>
    <property type="match status" value="1"/>
</dbReference>
<dbReference type="NCBIfam" id="NF005559">
    <property type="entry name" value="PRK07231.1"/>
    <property type="match status" value="1"/>
</dbReference>
<dbReference type="InterPro" id="IPR020904">
    <property type="entry name" value="Sc_DH/Rdtase_CS"/>
</dbReference>
<protein>
    <recommendedName>
        <fullName evidence="4">Ketoreductase domain-containing protein</fullName>
    </recommendedName>
</protein>
<dbReference type="PANTHER" id="PTHR43639">
    <property type="entry name" value="OXIDOREDUCTASE, SHORT-CHAIN DEHYDROGENASE/REDUCTASE FAMILY (AFU_ORTHOLOGUE AFUA_5G02870)"/>
    <property type="match status" value="1"/>
</dbReference>
<feature type="region of interest" description="Disordered" evidence="3">
    <location>
        <begin position="17"/>
        <end position="49"/>
    </location>
</feature>
<dbReference type="CDD" id="cd05233">
    <property type="entry name" value="SDR_c"/>
    <property type="match status" value="1"/>
</dbReference>
<comment type="caution">
    <text evidence="5">The sequence shown here is derived from an EMBL/GenBank/DDBJ whole genome shotgun (WGS) entry which is preliminary data.</text>
</comment>
<evidence type="ECO:0000313" key="6">
    <source>
        <dbReference type="Proteomes" id="UP000276587"/>
    </source>
</evidence>
<dbReference type="EMBL" id="RBQF01000011">
    <property type="protein sequence ID" value="RMP15475.1"/>
    <property type="molecule type" value="Genomic_DNA"/>
</dbReference>
<dbReference type="GO" id="GO:0016491">
    <property type="term" value="F:oxidoreductase activity"/>
    <property type="evidence" value="ECO:0007669"/>
    <property type="project" value="UniProtKB-KW"/>
</dbReference>
<reference evidence="5 6" key="1">
    <citation type="submission" date="2018-08" db="EMBL/GenBank/DDBJ databases">
        <title>Recombination of ecologically and evolutionarily significant loci maintains genetic cohesion in the Pseudomonas syringae species complex.</title>
        <authorList>
            <person name="Dillon M."/>
            <person name="Thakur S."/>
            <person name="Almeida R.N.D."/>
            <person name="Weir B.S."/>
            <person name="Guttman D.S."/>
        </authorList>
    </citation>
    <scope>NUCLEOTIDE SEQUENCE [LARGE SCALE GENOMIC DNA]</scope>
    <source>
        <strain evidence="5 6">ICMP 3555</strain>
    </source>
</reference>
<dbReference type="SUPFAM" id="SSF51735">
    <property type="entry name" value="NAD(P)-binding Rossmann-fold domains"/>
    <property type="match status" value="1"/>
</dbReference>
<dbReference type="FunFam" id="3.40.50.720:FF:000084">
    <property type="entry name" value="Short-chain dehydrogenase reductase"/>
    <property type="match status" value="1"/>
</dbReference>
<dbReference type="PRINTS" id="PR00081">
    <property type="entry name" value="GDHRDH"/>
</dbReference>
<evidence type="ECO:0000256" key="1">
    <source>
        <dbReference type="ARBA" id="ARBA00006484"/>
    </source>
</evidence>
<dbReference type="InterPro" id="IPR002347">
    <property type="entry name" value="SDR_fam"/>
</dbReference>
<dbReference type="Gene3D" id="3.40.50.720">
    <property type="entry name" value="NAD(P)-binding Rossmann-like Domain"/>
    <property type="match status" value="1"/>
</dbReference>
<evidence type="ECO:0000313" key="5">
    <source>
        <dbReference type="EMBL" id="RMP15475.1"/>
    </source>
</evidence>
<evidence type="ECO:0000259" key="4">
    <source>
        <dbReference type="SMART" id="SM00822"/>
    </source>
</evidence>
<dbReference type="PRINTS" id="PR00080">
    <property type="entry name" value="SDRFAMILY"/>
</dbReference>
<sequence>MGTHCRKPMPAYAPTYRYDAPPAPKKSPRSAASWPAAMPRSSPGPAWSPTAVRASSMCRHWPMPIWSAHMPDDLNFSGKTVLVTGGAQGIGRAIVEAFAVRGARVMIADLQLAQAQALADDLTARACQVAAIEVDLADAAAVLEWVKGIERSWGRLDILVHNAGYFPLTPFAQITPAILERTLAVNLSALFWLTQAALPMFQRQGGGCVLVTSSVTGPRVAYPGLSHYAASKAGVNGFIRNAALELAAYQVRVNGVEPGMIATPAMDNLGDNQVNADIATRVPLGRLGAPEDIAGAMLFLASDLAAYITGQTIVVDGGSTLPEVK</sequence>
<dbReference type="AlphaFoldDB" id="A0A3M3WQ78"/>
<accession>A0A3M3WQ78</accession>
<keyword evidence="6" id="KW-1185">Reference proteome</keyword>
<keyword evidence="2" id="KW-0560">Oxidoreductase</keyword>
<gene>
    <name evidence="5" type="ORF">ALQ29_03653</name>
</gene>
<feature type="compositionally biased region" description="Low complexity" evidence="3">
    <location>
        <begin position="29"/>
        <end position="43"/>
    </location>
</feature>
<dbReference type="NCBIfam" id="NF009468">
    <property type="entry name" value="PRK12826.1-4"/>
    <property type="match status" value="1"/>
</dbReference>
<dbReference type="InterPro" id="IPR036291">
    <property type="entry name" value="NAD(P)-bd_dom_sf"/>
</dbReference>
<proteinExistence type="inferred from homology"/>
<evidence type="ECO:0000256" key="3">
    <source>
        <dbReference type="SAM" id="MobiDB-lite"/>
    </source>
</evidence>
<organism evidence="5 6">
    <name type="scientific">Pseudomonas marginalis pv. marginalis</name>
    <dbReference type="NCBI Taxonomy" id="97473"/>
    <lineage>
        <taxon>Bacteria</taxon>
        <taxon>Pseudomonadati</taxon>
        <taxon>Pseudomonadota</taxon>
        <taxon>Gammaproteobacteria</taxon>
        <taxon>Pseudomonadales</taxon>
        <taxon>Pseudomonadaceae</taxon>
        <taxon>Pseudomonas</taxon>
    </lineage>
</organism>
<feature type="domain" description="Ketoreductase" evidence="4">
    <location>
        <begin position="79"/>
        <end position="272"/>
    </location>
</feature>